<protein>
    <recommendedName>
        <fullName evidence="3">Transposase</fullName>
    </recommendedName>
</protein>
<proteinExistence type="predicted"/>
<evidence type="ECO:0000256" key="1">
    <source>
        <dbReference type="SAM" id="MobiDB-lite"/>
    </source>
</evidence>
<sequence length="104" mass="11195">MNKRRSKADWQQLVDERMGGGLARKAFCAQAGIAVATFGYWKRTLRADGTIRSGDPVSARGVSPDEAHKSVSETVNLTQTVASLSEQLDQILQLGDCSGQALSQ</sequence>
<gene>
    <name evidence="2" type="ORF">ENI96_08890</name>
</gene>
<evidence type="ECO:0008006" key="3">
    <source>
        <dbReference type="Google" id="ProtNLM"/>
    </source>
</evidence>
<reference evidence="2" key="1">
    <citation type="journal article" date="2020" name="mSystems">
        <title>Genome- and Community-Level Interaction Insights into Carbon Utilization and Element Cycling Functions of Hydrothermarchaeota in Hydrothermal Sediment.</title>
        <authorList>
            <person name="Zhou Z."/>
            <person name="Liu Y."/>
            <person name="Xu W."/>
            <person name="Pan J."/>
            <person name="Luo Z.H."/>
            <person name="Li M."/>
        </authorList>
    </citation>
    <scope>NUCLEOTIDE SEQUENCE [LARGE SCALE GENOMIC DNA]</scope>
    <source>
        <strain evidence="2">HyVt-443</strain>
    </source>
</reference>
<name>A0A831W7H4_9GAMM</name>
<comment type="caution">
    <text evidence="2">The sequence shown here is derived from an EMBL/GenBank/DDBJ whole genome shotgun (WGS) entry which is preliminary data.</text>
</comment>
<accession>A0A831W7H4</accession>
<organism evidence="2">
    <name type="scientific">Sedimenticola thiotaurini</name>
    <dbReference type="NCBI Taxonomy" id="1543721"/>
    <lineage>
        <taxon>Bacteria</taxon>
        <taxon>Pseudomonadati</taxon>
        <taxon>Pseudomonadota</taxon>
        <taxon>Gammaproteobacteria</taxon>
        <taxon>Chromatiales</taxon>
        <taxon>Sedimenticolaceae</taxon>
        <taxon>Sedimenticola</taxon>
    </lineage>
</organism>
<dbReference type="EMBL" id="DRKP01000099">
    <property type="protein sequence ID" value="HEB96531.1"/>
    <property type="molecule type" value="Genomic_DNA"/>
</dbReference>
<evidence type="ECO:0000313" key="2">
    <source>
        <dbReference type="EMBL" id="HEB96531.1"/>
    </source>
</evidence>
<feature type="region of interest" description="Disordered" evidence="1">
    <location>
        <begin position="50"/>
        <end position="70"/>
    </location>
</feature>
<dbReference type="AlphaFoldDB" id="A0A831W7H4"/>
<dbReference type="Proteomes" id="UP000886251">
    <property type="component" value="Unassembled WGS sequence"/>
</dbReference>
<dbReference type="NCBIfam" id="NF047593">
    <property type="entry name" value="IS66_ISAeme5_TnpA"/>
    <property type="match status" value="1"/>
</dbReference>